<dbReference type="RefSeq" id="WP_341580918.1">
    <property type="nucleotide sequence ID" value="NZ_CP101118.1"/>
</dbReference>
<sequence length="51" mass="5906">MARWSRRLGGQWLSENFHANFHAIGLSLFTDYAWVDMLISGPEKKPDDRAI</sequence>
<reference evidence="1 2" key="1">
    <citation type="submission" date="2022-07" db="EMBL/GenBank/DDBJ databases">
        <title>A copper resistant bacterium isolated from sediment samples of deep sea hydrothermal areas.</title>
        <authorList>
            <person name="Zeng X."/>
        </authorList>
    </citation>
    <scope>NUCLEOTIDE SEQUENCE [LARGE SCALE GENOMIC DNA]</scope>
    <source>
        <strain evidence="2">CuT 6</strain>
    </source>
</reference>
<evidence type="ECO:0000313" key="1">
    <source>
        <dbReference type="EMBL" id="WZF87228.1"/>
    </source>
</evidence>
<organism evidence="1 2">
    <name type="scientific">Marinobacter metalliresistant</name>
    <dbReference type="NCBI Taxonomy" id="2961995"/>
    <lineage>
        <taxon>Bacteria</taxon>
        <taxon>Pseudomonadati</taxon>
        <taxon>Pseudomonadota</taxon>
        <taxon>Gammaproteobacteria</taxon>
        <taxon>Pseudomonadales</taxon>
        <taxon>Marinobacteraceae</taxon>
        <taxon>Marinobacter</taxon>
    </lineage>
</organism>
<dbReference type="EMBL" id="CP101118">
    <property type="protein sequence ID" value="WZF87228.1"/>
    <property type="molecule type" value="Genomic_DNA"/>
</dbReference>
<accession>A0ABZ2VXY4</accession>
<protein>
    <submittedName>
        <fullName evidence="1">Uncharacterized protein</fullName>
    </submittedName>
</protein>
<proteinExistence type="predicted"/>
<keyword evidence="2" id="KW-1185">Reference proteome</keyword>
<evidence type="ECO:0000313" key="2">
    <source>
        <dbReference type="Proteomes" id="UP001475781"/>
    </source>
</evidence>
<name>A0ABZ2VXY4_9GAMM</name>
<gene>
    <name evidence="1" type="ORF">NLK58_12770</name>
</gene>
<dbReference type="Proteomes" id="UP001475781">
    <property type="component" value="Chromosome"/>
</dbReference>